<feature type="chain" id="PRO_5006165763" evidence="1">
    <location>
        <begin position="24"/>
        <end position="336"/>
    </location>
</feature>
<sequence length="336" mass="37221">MNKIAKSLIALGVTTLVSTHSNAASYEFRTPLNATTTFVQSEEKPDKPVERGPIDIEGLCTVTMLVDSQHHYANSYIYYTEETGYVSAAAHFRNTKMATFQYNVDYCARGHAAYPNDLQSIAYEFADKYAKSDLKFLGREITDDSVIEYGNKIILGQLVPLKPLNWENGASEKLHFRDKSSFCHFKAKEYSSDDVDTPFFYNACMNVKKLTSEPMNIKDFKGMSAFGLSTSAITLRNNFWRFPAANFKLTETQLSFNITGTGGGEDDTYLINAINKEVHSITVENQANGNIKACTSINAKAVKVGLWPAVLVTCTGFIGEGVIAVPNSTTIFSMNK</sequence>
<name>A0A0P9PZF3_PSEA0</name>
<accession>A0A0P9PZF3</accession>
<dbReference type="AlphaFoldDB" id="A0A0P9PZF3"/>
<comment type="caution">
    <text evidence="2">The sequence shown here is derived from an EMBL/GenBank/DDBJ whole genome shotgun (WGS) entry which is preliminary data.</text>
</comment>
<evidence type="ECO:0000313" key="3">
    <source>
        <dbReference type="Proteomes" id="UP000050490"/>
    </source>
</evidence>
<protein>
    <submittedName>
        <fullName evidence="2">Uncharacterized protein</fullName>
    </submittedName>
</protein>
<reference evidence="2 3" key="1">
    <citation type="submission" date="2015-09" db="EMBL/GenBank/DDBJ databases">
        <title>Genome announcement of multiple Pseudomonas syringae strains.</title>
        <authorList>
            <person name="Thakur S."/>
            <person name="Wang P.W."/>
            <person name="Gong Y."/>
            <person name="Weir B.S."/>
            <person name="Guttman D.S."/>
        </authorList>
    </citation>
    <scope>NUCLEOTIDE SEQUENCE [LARGE SCALE GENOMIC DNA]</scope>
    <source>
        <strain evidence="2 3">ICMP4455</strain>
    </source>
</reference>
<proteinExistence type="predicted"/>
<dbReference type="EMBL" id="LJQI01000277">
    <property type="protein sequence ID" value="KPX26166.1"/>
    <property type="molecule type" value="Genomic_DNA"/>
</dbReference>
<dbReference type="RefSeq" id="WP_135004403.1">
    <property type="nucleotide sequence ID" value="NZ_LIID01000019.1"/>
</dbReference>
<feature type="signal peptide" evidence="1">
    <location>
        <begin position="1"/>
        <end position="23"/>
    </location>
</feature>
<gene>
    <name evidence="2" type="ORF">ALO70_02961</name>
</gene>
<dbReference type="Proteomes" id="UP000050490">
    <property type="component" value="Unassembled WGS sequence"/>
</dbReference>
<organism evidence="2 3">
    <name type="scientific">Pseudomonas amygdali pv. eriobotryae</name>
    <dbReference type="NCBI Taxonomy" id="129137"/>
    <lineage>
        <taxon>Bacteria</taxon>
        <taxon>Pseudomonadati</taxon>
        <taxon>Pseudomonadota</taxon>
        <taxon>Gammaproteobacteria</taxon>
        <taxon>Pseudomonadales</taxon>
        <taxon>Pseudomonadaceae</taxon>
        <taxon>Pseudomonas</taxon>
        <taxon>Pseudomonas amygdali</taxon>
    </lineage>
</organism>
<keyword evidence="1" id="KW-0732">Signal</keyword>
<dbReference type="PATRIC" id="fig|129137.4.peg.4356"/>
<evidence type="ECO:0000256" key="1">
    <source>
        <dbReference type="SAM" id="SignalP"/>
    </source>
</evidence>
<evidence type="ECO:0000313" key="2">
    <source>
        <dbReference type="EMBL" id="KPX26166.1"/>
    </source>
</evidence>